<evidence type="ECO:0000313" key="2">
    <source>
        <dbReference type="EMBL" id="KAH0857504.1"/>
    </source>
</evidence>
<keyword evidence="3" id="KW-1185">Reference proteome</keyword>
<feature type="domain" description="Reverse transcriptase zinc-binding" evidence="1">
    <location>
        <begin position="266"/>
        <end position="350"/>
    </location>
</feature>
<gene>
    <name evidence="2" type="ORF">HID58_085765</name>
</gene>
<name>A0ABQ7XPX7_BRANA</name>
<dbReference type="Proteomes" id="UP000824890">
    <property type="component" value="Unassembled WGS sequence"/>
</dbReference>
<sequence length="544" mass="62175">MFWLLDYTEGNIGQRFPLKPEVLPVKYLGLPFVLKDYQSKTVGRLTLVSSVIPGIICFWTSEFCIPGKVLKMINSLSTSFHWHGCLHNPIGDKFSWQDVCCPKVEGGLVLRNSATWNIVFGLKLIWLLHFRARSLWVAWVSMKYLNRYSFWSSQLTVSNTSWMFQRLVNLCPVAQSLVFYEISCGGETYFWPDPWTPFVLLIQYLGTSGPSNLGISIDSLLSDCFVNGSWTLPHPCSERQVQLHIYISTLSLGHGMRVDGVTRNKFNSKEIWNYARHRRQPRSWTSLVWHSASVPKHAINSWLFMLNRNITMDRLLSWSLDVEGTFLLCGLQQESRDHLFFESVFSAEVWRMSFIHLGDSNAPTSWQSFIDWLSIFPQDGLLKLVVLQIWQASLYGIRKERNPRFHLGTTVSPSKISDGAICIERSKAITLKNSGRNFGSEILAFCKSSPSAQSFYGVERSQETLTLDQGTKTGWRSLLKLRPLAATFMRAELGNGSTISFWWDQSTPMGPFIKRFGLRGPMELSVPINAIVSDVYAEDGWRLR</sequence>
<dbReference type="PANTHER" id="PTHR33116:SF80">
    <property type="entry name" value="REVERSE TRANSCRIPTASE ZINC-BINDING DOMAIN-CONTAINING PROTEIN"/>
    <property type="match status" value="1"/>
</dbReference>
<protein>
    <recommendedName>
        <fullName evidence="1">Reverse transcriptase zinc-binding domain-containing protein</fullName>
    </recommendedName>
</protein>
<comment type="caution">
    <text evidence="2">The sequence shown here is derived from an EMBL/GenBank/DDBJ whole genome shotgun (WGS) entry which is preliminary data.</text>
</comment>
<dbReference type="Pfam" id="PF13966">
    <property type="entry name" value="zf-RVT"/>
    <property type="match status" value="1"/>
</dbReference>
<reference evidence="2 3" key="1">
    <citation type="submission" date="2021-05" db="EMBL/GenBank/DDBJ databases">
        <title>Genome Assembly of Synthetic Allotetraploid Brassica napus Reveals Homoeologous Exchanges between Subgenomes.</title>
        <authorList>
            <person name="Davis J.T."/>
        </authorList>
    </citation>
    <scope>NUCLEOTIDE SEQUENCE [LARGE SCALE GENOMIC DNA]</scope>
    <source>
        <strain evidence="3">cv. Da-Ae</strain>
        <tissue evidence="2">Seedling</tissue>
    </source>
</reference>
<organism evidence="2 3">
    <name type="scientific">Brassica napus</name>
    <name type="common">Rape</name>
    <dbReference type="NCBI Taxonomy" id="3708"/>
    <lineage>
        <taxon>Eukaryota</taxon>
        <taxon>Viridiplantae</taxon>
        <taxon>Streptophyta</taxon>
        <taxon>Embryophyta</taxon>
        <taxon>Tracheophyta</taxon>
        <taxon>Spermatophyta</taxon>
        <taxon>Magnoliopsida</taxon>
        <taxon>eudicotyledons</taxon>
        <taxon>Gunneridae</taxon>
        <taxon>Pentapetalae</taxon>
        <taxon>rosids</taxon>
        <taxon>malvids</taxon>
        <taxon>Brassicales</taxon>
        <taxon>Brassicaceae</taxon>
        <taxon>Brassiceae</taxon>
        <taxon>Brassica</taxon>
    </lineage>
</organism>
<proteinExistence type="predicted"/>
<evidence type="ECO:0000313" key="3">
    <source>
        <dbReference type="Proteomes" id="UP000824890"/>
    </source>
</evidence>
<dbReference type="InterPro" id="IPR026960">
    <property type="entry name" value="RVT-Znf"/>
</dbReference>
<evidence type="ECO:0000259" key="1">
    <source>
        <dbReference type="Pfam" id="PF13966"/>
    </source>
</evidence>
<dbReference type="PANTHER" id="PTHR33116">
    <property type="entry name" value="REVERSE TRANSCRIPTASE ZINC-BINDING DOMAIN-CONTAINING PROTEIN-RELATED-RELATED"/>
    <property type="match status" value="1"/>
</dbReference>
<dbReference type="EMBL" id="JAGKQM010000019">
    <property type="protein sequence ID" value="KAH0857504.1"/>
    <property type="molecule type" value="Genomic_DNA"/>
</dbReference>
<feature type="non-terminal residue" evidence="2">
    <location>
        <position position="544"/>
    </location>
</feature>
<accession>A0ABQ7XPX7</accession>